<dbReference type="Proteomes" id="UP000294854">
    <property type="component" value="Unassembled WGS sequence"/>
</dbReference>
<reference evidence="2 3" key="1">
    <citation type="journal article" date="2019" name="Appl. Microbiol. Biotechnol.">
        <title>Uncovering carbohydrate metabolism through a genotype-phenotype association study of 56 lactic acid bacteria genomes.</title>
        <authorList>
            <person name="Buron-Moles G."/>
            <person name="Chailyan A."/>
            <person name="Dolejs I."/>
            <person name="Forster J."/>
            <person name="Miks M.H."/>
        </authorList>
    </citation>
    <scope>NUCLEOTIDE SEQUENCE [LARGE SCALE GENOMIC DNA]</scope>
    <source>
        <strain evidence="2 3">ATCC 49373</strain>
    </source>
</reference>
<organism evidence="2 3">
    <name type="scientific">Secundilactobacillus malefermentans</name>
    <dbReference type="NCBI Taxonomy" id="176292"/>
    <lineage>
        <taxon>Bacteria</taxon>
        <taxon>Bacillati</taxon>
        <taxon>Bacillota</taxon>
        <taxon>Bacilli</taxon>
        <taxon>Lactobacillales</taxon>
        <taxon>Lactobacillaceae</taxon>
        <taxon>Secundilactobacillus</taxon>
    </lineage>
</organism>
<dbReference type="InterPro" id="IPR026409">
    <property type="entry name" value="Firmicu_CTERM"/>
</dbReference>
<sequence>MRNAMKRILKLGLTILGTVMFAVTIAAIAHPVSVNASSISIDGNYDDWQGASQTLSTSGYSTSVITSNDEIYFHISSTQQNYIPYGFNLTVGQNTYFVNLNAYTPPYGETKQYTISSADSNWQKKNSNVGSVEYSANEGPNYIWHSVELEGQISKTALGDTDGDQTVSISSSELSPQPIVAESNDFSTPFDTATTVPDDTTTTDSDDSSAAQQVLNGEDTPAKDKNLAENNNISGDMNISIDGAFSDWDSITKSTMTSDGDNDNDKQVAMVTDKKNVYFYVAMTPKLQGGYTDFQASGYKLKMGGHTYDISLNNHGSVYLNVGEQKVVPVDIWDAATNTDATVQDGGGVSRQNIT</sequence>
<name>A0A4R5NM30_9LACO</name>
<evidence type="ECO:0000256" key="1">
    <source>
        <dbReference type="SAM" id="MobiDB-lite"/>
    </source>
</evidence>
<feature type="compositionally biased region" description="Polar residues" evidence="1">
    <location>
        <begin position="164"/>
        <end position="175"/>
    </location>
</feature>
<dbReference type="OrthoDB" id="2067260at2"/>
<dbReference type="NCBIfam" id="TIGR04145">
    <property type="entry name" value="Firmicu_CTERM"/>
    <property type="match status" value="2"/>
</dbReference>
<gene>
    <name evidence="2" type="ORF">C5L31_000311</name>
</gene>
<evidence type="ECO:0000313" key="2">
    <source>
        <dbReference type="EMBL" id="TDG75437.1"/>
    </source>
</evidence>
<dbReference type="EMBL" id="PUFO01000066">
    <property type="protein sequence ID" value="TDG75437.1"/>
    <property type="molecule type" value="Genomic_DNA"/>
</dbReference>
<evidence type="ECO:0000313" key="3">
    <source>
        <dbReference type="Proteomes" id="UP000294854"/>
    </source>
</evidence>
<accession>A0A4R5NM30</accession>
<feature type="region of interest" description="Disordered" evidence="1">
    <location>
        <begin position="157"/>
        <end position="233"/>
    </location>
</feature>
<feature type="compositionally biased region" description="Low complexity" evidence="1">
    <location>
        <begin position="191"/>
        <end position="211"/>
    </location>
</feature>
<keyword evidence="3" id="KW-1185">Reference proteome</keyword>
<protein>
    <submittedName>
        <fullName evidence="2">Uncharacterized protein</fullName>
    </submittedName>
</protein>
<comment type="caution">
    <text evidence="2">The sequence shown here is derived from an EMBL/GenBank/DDBJ whole genome shotgun (WGS) entry which is preliminary data.</text>
</comment>
<dbReference type="STRING" id="1122149.FD44_GL001469"/>
<dbReference type="AlphaFoldDB" id="A0A4R5NM30"/>
<proteinExistence type="predicted"/>